<accession>A0A8J2KQN4</accession>
<dbReference type="EMBL" id="CAJVCH010406309">
    <property type="protein sequence ID" value="CAG7817881.1"/>
    <property type="molecule type" value="Genomic_DNA"/>
</dbReference>
<protein>
    <submittedName>
        <fullName evidence="1">Uncharacterized protein</fullName>
    </submittedName>
</protein>
<organism evidence="1 2">
    <name type="scientific">Allacma fusca</name>
    <dbReference type="NCBI Taxonomy" id="39272"/>
    <lineage>
        <taxon>Eukaryota</taxon>
        <taxon>Metazoa</taxon>
        <taxon>Ecdysozoa</taxon>
        <taxon>Arthropoda</taxon>
        <taxon>Hexapoda</taxon>
        <taxon>Collembola</taxon>
        <taxon>Symphypleona</taxon>
        <taxon>Sminthuridae</taxon>
        <taxon>Allacma</taxon>
    </lineage>
</organism>
<reference evidence="1" key="1">
    <citation type="submission" date="2021-06" db="EMBL/GenBank/DDBJ databases">
        <authorList>
            <person name="Hodson N. C."/>
            <person name="Mongue J. A."/>
            <person name="Jaron S. K."/>
        </authorList>
    </citation>
    <scope>NUCLEOTIDE SEQUENCE</scope>
</reference>
<gene>
    <name evidence="1" type="ORF">AFUS01_LOCUS28420</name>
</gene>
<dbReference type="AlphaFoldDB" id="A0A8J2KQN4"/>
<keyword evidence="2" id="KW-1185">Reference proteome</keyword>
<evidence type="ECO:0000313" key="2">
    <source>
        <dbReference type="Proteomes" id="UP000708208"/>
    </source>
</evidence>
<comment type="caution">
    <text evidence="1">The sequence shown here is derived from an EMBL/GenBank/DDBJ whole genome shotgun (WGS) entry which is preliminary data.</text>
</comment>
<name>A0A8J2KQN4_9HEXA</name>
<proteinExistence type="predicted"/>
<evidence type="ECO:0000313" key="1">
    <source>
        <dbReference type="EMBL" id="CAG7817881.1"/>
    </source>
</evidence>
<dbReference type="Proteomes" id="UP000708208">
    <property type="component" value="Unassembled WGS sequence"/>
</dbReference>
<sequence>MMGKVVGMMGVVVDCKVGVGGGSELCGREIMELTVTIQSNNISVVPQMSDRMNRLGLSISKCLRILKLFVSGQ</sequence>